<proteinExistence type="predicted"/>
<keyword evidence="1" id="KW-0812">Transmembrane</keyword>
<protein>
    <submittedName>
        <fullName evidence="2">Uncharacterized protein</fullName>
    </submittedName>
</protein>
<reference evidence="2 3" key="1">
    <citation type="submission" date="2016-12" db="EMBL/GenBank/DDBJ databases">
        <title>Genome Mining:The Detection of Biosynthetic Gene Clusters to Aid in the Expression of Curamycin A produced by Streptomyces sp. strain CZA14.</title>
        <authorList>
            <person name="Durrell K.A."/>
            <person name="Kirby B.M."/>
            <person name="Khan W."/>
            <person name="Mthethwa T."/>
            <person name="Le Roes-Hill M."/>
        </authorList>
    </citation>
    <scope>NUCLEOTIDE SEQUENCE [LARGE SCALE GENOMIC DNA]</scope>
    <source>
        <strain evidence="2 3">CZA14</strain>
    </source>
</reference>
<evidence type="ECO:0000256" key="1">
    <source>
        <dbReference type="SAM" id="Phobius"/>
    </source>
</evidence>
<organism evidence="2 3">
    <name type="scientific">Streptomyces pharetrae CZA14</name>
    <dbReference type="NCBI Taxonomy" id="1144883"/>
    <lineage>
        <taxon>Bacteria</taxon>
        <taxon>Bacillati</taxon>
        <taxon>Actinomycetota</taxon>
        <taxon>Actinomycetes</taxon>
        <taxon>Kitasatosporales</taxon>
        <taxon>Streptomycetaceae</taxon>
        <taxon>Streptomyces</taxon>
    </lineage>
</organism>
<sequence length="59" mass="5889">EESGSFGAVYGPLTAFVALLLWANLTGVALFLGIAFAAQLEAARAGLTTAVRPDPGPGA</sequence>
<feature type="non-terminal residue" evidence="2">
    <location>
        <position position="1"/>
    </location>
</feature>
<accession>A0ABX3YAP4</accession>
<dbReference type="Proteomes" id="UP000194266">
    <property type="component" value="Unassembled WGS sequence"/>
</dbReference>
<evidence type="ECO:0000313" key="3">
    <source>
        <dbReference type="Proteomes" id="UP000194266"/>
    </source>
</evidence>
<gene>
    <name evidence="2" type="ORF">OQI_30065</name>
</gene>
<name>A0ABX3YAP4_9ACTN</name>
<comment type="caution">
    <text evidence="2">The sequence shown here is derived from an EMBL/GenBank/DDBJ whole genome shotgun (WGS) entry which is preliminary data.</text>
</comment>
<keyword evidence="1" id="KW-0472">Membrane</keyword>
<keyword evidence="1" id="KW-1133">Transmembrane helix</keyword>
<feature type="transmembrane region" description="Helical" evidence="1">
    <location>
        <begin position="15"/>
        <end position="38"/>
    </location>
</feature>
<dbReference type="EMBL" id="MRYD01000238">
    <property type="protein sequence ID" value="OSZ56958.1"/>
    <property type="molecule type" value="Genomic_DNA"/>
</dbReference>
<evidence type="ECO:0000313" key="2">
    <source>
        <dbReference type="EMBL" id="OSZ56958.1"/>
    </source>
</evidence>
<keyword evidence="3" id="KW-1185">Reference proteome</keyword>